<sequence>MEDQADGGRKDDEGRDRPPATGDHYFNFSCYQVDDLILPREYSPSTAASSSAFSIYDRPLILAQGTSSPSQLIEVLGGSTISKLGSFELELEEDIFDPVYFEFSKFNRAFRNNVKIF</sequence>
<reference evidence="2 3" key="1">
    <citation type="journal article" date="2019" name="Commun. Biol.">
        <title>The bagworm genome reveals a unique fibroin gene that provides high tensile strength.</title>
        <authorList>
            <person name="Kono N."/>
            <person name="Nakamura H."/>
            <person name="Ohtoshi R."/>
            <person name="Tomita M."/>
            <person name="Numata K."/>
            <person name="Arakawa K."/>
        </authorList>
    </citation>
    <scope>NUCLEOTIDE SEQUENCE [LARGE SCALE GENOMIC DNA]</scope>
</reference>
<evidence type="ECO:0000313" key="2">
    <source>
        <dbReference type="EMBL" id="GBP92352.1"/>
    </source>
</evidence>
<accession>A0A4C1ZXW9</accession>
<feature type="compositionally biased region" description="Basic and acidic residues" evidence="1">
    <location>
        <begin position="1"/>
        <end position="18"/>
    </location>
</feature>
<dbReference type="AlphaFoldDB" id="A0A4C1ZXW9"/>
<evidence type="ECO:0000313" key="3">
    <source>
        <dbReference type="Proteomes" id="UP000299102"/>
    </source>
</evidence>
<dbReference type="Proteomes" id="UP000299102">
    <property type="component" value="Unassembled WGS sequence"/>
</dbReference>
<comment type="caution">
    <text evidence="2">The sequence shown here is derived from an EMBL/GenBank/DDBJ whole genome shotgun (WGS) entry which is preliminary data.</text>
</comment>
<dbReference type="EMBL" id="BGZK01002267">
    <property type="protein sequence ID" value="GBP92352.1"/>
    <property type="molecule type" value="Genomic_DNA"/>
</dbReference>
<gene>
    <name evidence="2" type="ORF">EVAR_65142_1</name>
</gene>
<proteinExistence type="predicted"/>
<evidence type="ECO:0000256" key="1">
    <source>
        <dbReference type="SAM" id="MobiDB-lite"/>
    </source>
</evidence>
<organism evidence="2 3">
    <name type="scientific">Eumeta variegata</name>
    <name type="common">Bagworm moth</name>
    <name type="synonym">Eumeta japonica</name>
    <dbReference type="NCBI Taxonomy" id="151549"/>
    <lineage>
        <taxon>Eukaryota</taxon>
        <taxon>Metazoa</taxon>
        <taxon>Ecdysozoa</taxon>
        <taxon>Arthropoda</taxon>
        <taxon>Hexapoda</taxon>
        <taxon>Insecta</taxon>
        <taxon>Pterygota</taxon>
        <taxon>Neoptera</taxon>
        <taxon>Endopterygota</taxon>
        <taxon>Lepidoptera</taxon>
        <taxon>Glossata</taxon>
        <taxon>Ditrysia</taxon>
        <taxon>Tineoidea</taxon>
        <taxon>Psychidae</taxon>
        <taxon>Oiketicinae</taxon>
        <taxon>Eumeta</taxon>
    </lineage>
</organism>
<feature type="region of interest" description="Disordered" evidence="1">
    <location>
        <begin position="1"/>
        <end position="23"/>
    </location>
</feature>
<name>A0A4C1ZXW9_EUMVA</name>
<keyword evidence="3" id="KW-1185">Reference proteome</keyword>
<protein>
    <submittedName>
        <fullName evidence="2">Uncharacterized protein</fullName>
    </submittedName>
</protein>